<dbReference type="EMBL" id="LUHQ01000004">
    <property type="protein sequence ID" value="OAO98657.1"/>
    <property type="molecule type" value="Genomic_DNA"/>
</dbReference>
<dbReference type="Gene3D" id="3.40.50.10140">
    <property type="entry name" value="Toll/interleukin-1 receptor homology (TIR) domain"/>
    <property type="match status" value="1"/>
</dbReference>
<dbReference type="InterPro" id="IPR035897">
    <property type="entry name" value="Toll_tir_struct_dom_sf"/>
</dbReference>
<gene>
    <name evidence="3" type="ordered locus">AXX17_At4g04840</name>
</gene>
<dbReference type="ExpressionAtlas" id="A0A178UZ57">
    <property type="expression patterns" value="baseline and differential"/>
</dbReference>
<evidence type="ECO:0000313" key="4">
    <source>
        <dbReference type="Proteomes" id="UP000078284"/>
    </source>
</evidence>
<dbReference type="InterPro" id="IPR000157">
    <property type="entry name" value="TIR_dom"/>
</dbReference>
<feature type="transmembrane region" description="Helical" evidence="1">
    <location>
        <begin position="182"/>
        <end position="201"/>
    </location>
</feature>
<comment type="caution">
    <text evidence="3">The sequence shown here is derived from an EMBL/GenBank/DDBJ whole genome shotgun (WGS) entry which is preliminary data.</text>
</comment>
<accession>A0A178UZ57</accession>
<keyword evidence="1" id="KW-1133">Transmembrane helix</keyword>
<name>A0A178UZ57_ARATH</name>
<reference evidence="4" key="1">
    <citation type="journal article" date="2016" name="Proc. Natl. Acad. Sci. U.S.A.">
        <title>Chromosome-level assembly of Arabidopsis thaliana Ler reveals the extent of translocation and inversion polymorphisms.</title>
        <authorList>
            <person name="Zapata L."/>
            <person name="Ding J."/>
            <person name="Willing E.M."/>
            <person name="Hartwig B."/>
            <person name="Bezdan D."/>
            <person name="Jiao W.B."/>
            <person name="Patel V."/>
            <person name="Velikkakam James G."/>
            <person name="Koornneef M."/>
            <person name="Ossowski S."/>
            <person name="Schneeberger K."/>
        </authorList>
    </citation>
    <scope>NUCLEOTIDE SEQUENCE [LARGE SCALE GENOMIC DNA]</scope>
    <source>
        <strain evidence="4">cv. Landsberg erecta</strain>
    </source>
</reference>
<evidence type="ECO:0000256" key="1">
    <source>
        <dbReference type="SAM" id="Phobius"/>
    </source>
</evidence>
<keyword evidence="1" id="KW-0472">Membrane</keyword>
<dbReference type="Proteomes" id="UP000078284">
    <property type="component" value="Chromosome 4"/>
</dbReference>
<feature type="transmembrane region" description="Helical" evidence="1">
    <location>
        <begin position="271"/>
        <end position="289"/>
    </location>
</feature>
<dbReference type="PANTHER" id="PTHR48473">
    <property type="entry name" value="TIR DOMAIN-CONTAINING PROTEIN"/>
    <property type="match status" value="1"/>
</dbReference>
<protein>
    <recommendedName>
        <fullName evidence="2">TIR domain-containing protein</fullName>
    </recommendedName>
</protein>
<evidence type="ECO:0000259" key="2">
    <source>
        <dbReference type="PROSITE" id="PS50104"/>
    </source>
</evidence>
<organism evidence="3 4">
    <name type="scientific">Arabidopsis thaliana</name>
    <name type="common">Mouse-ear cress</name>
    <dbReference type="NCBI Taxonomy" id="3702"/>
    <lineage>
        <taxon>Eukaryota</taxon>
        <taxon>Viridiplantae</taxon>
        <taxon>Streptophyta</taxon>
        <taxon>Embryophyta</taxon>
        <taxon>Tracheophyta</taxon>
        <taxon>Spermatophyta</taxon>
        <taxon>Magnoliopsida</taxon>
        <taxon>eudicotyledons</taxon>
        <taxon>Gunneridae</taxon>
        <taxon>Pentapetalae</taxon>
        <taxon>rosids</taxon>
        <taxon>malvids</taxon>
        <taxon>Brassicales</taxon>
        <taxon>Brassicaceae</taxon>
        <taxon>Camelineae</taxon>
        <taxon>Arabidopsis</taxon>
    </lineage>
</organism>
<feature type="domain" description="TIR" evidence="2">
    <location>
        <begin position="16"/>
        <end position="169"/>
    </location>
</feature>
<dbReference type="Pfam" id="PF01582">
    <property type="entry name" value="TIR"/>
    <property type="match status" value="1"/>
</dbReference>
<dbReference type="SMART" id="SM00255">
    <property type="entry name" value="TIR"/>
    <property type="match status" value="1"/>
</dbReference>
<sequence length="328" mass="37758">MTKHFEMILTELVMVFRFDVYIFCRGSTSTRFASSLLAALLSRNIEVFEDIDYVRQFEHRDILAIEESKVLVVVLSANELRRRWTLSKLEKIINAERTEQVIIPVFLDTEPYDVISDNVLAILTTLEDKKEANRWISAVTKIAALPGRTFARDENVFVGMTFLKIMKILNSSKPIVKRKSRCSIAMTFLVIISLLVEIVSVVADQFSSVRKPYFARISLVMSIISVVLSIIDLTYNIRVQKLSFRWKWPIPWFYYPSRGYNRIFARFPDTVLLFCGVAQLIVSSINWVFIDKKRLEGPINVSVTALFFAIGMVISTFMQKPASHSKNN</sequence>
<feature type="transmembrane region" description="Helical" evidence="1">
    <location>
        <begin position="301"/>
        <end position="318"/>
    </location>
</feature>
<proteinExistence type="predicted"/>
<evidence type="ECO:0000313" key="3">
    <source>
        <dbReference type="EMBL" id="OAO98657.1"/>
    </source>
</evidence>
<dbReference type="SUPFAM" id="SSF52200">
    <property type="entry name" value="Toll/Interleukin receptor TIR domain"/>
    <property type="match status" value="1"/>
</dbReference>
<dbReference type="PROSITE" id="PS50104">
    <property type="entry name" value="TIR"/>
    <property type="match status" value="1"/>
</dbReference>
<feature type="transmembrane region" description="Helical" evidence="1">
    <location>
        <begin position="213"/>
        <end position="235"/>
    </location>
</feature>
<dbReference type="PANTHER" id="PTHR48473:SF1">
    <property type="entry name" value="TIR DOMAIN-CONTAINING PROTEIN"/>
    <property type="match status" value="1"/>
</dbReference>
<keyword evidence="1" id="KW-0812">Transmembrane</keyword>
<dbReference type="GO" id="GO:0007165">
    <property type="term" value="P:signal transduction"/>
    <property type="evidence" value="ECO:0007669"/>
    <property type="project" value="InterPro"/>
</dbReference>
<dbReference type="AlphaFoldDB" id="A0A178UZ57"/>